<proteinExistence type="predicted"/>
<protein>
    <submittedName>
        <fullName evidence="2">Uncharacterized protein</fullName>
    </submittedName>
</protein>
<dbReference type="OrthoDB" id="5802375at2759"/>
<feature type="chain" id="PRO_5002336211" evidence="1">
    <location>
        <begin position="20"/>
        <end position="156"/>
    </location>
</feature>
<accession>A0A0D8Y4H8</accession>
<sequence>MSGLFILLLLLYCNILVHSNVVDTTSPSSKIEEQLDDLPMTINDGSKSNENDNAYTSEVLDDHVFRYPLTNWIHDHQRNSFVLPYYNRIPYGYPMMNNLANVYLNHIPYGRHYNAYQRPYQYPWRSSYPPESDIQFSYLMNNPLAAMTYQGLLFSR</sequence>
<evidence type="ECO:0000313" key="3">
    <source>
        <dbReference type="Proteomes" id="UP000053766"/>
    </source>
</evidence>
<dbReference type="AlphaFoldDB" id="A0A0D8Y4H8"/>
<name>A0A0D8Y4H8_DICVI</name>
<keyword evidence="3" id="KW-1185">Reference proteome</keyword>
<keyword evidence="1" id="KW-0732">Signal</keyword>
<reference evidence="2 3" key="1">
    <citation type="submission" date="2013-11" db="EMBL/GenBank/DDBJ databases">
        <title>Draft genome of the bovine lungworm Dictyocaulus viviparus.</title>
        <authorList>
            <person name="Mitreva M."/>
        </authorList>
    </citation>
    <scope>NUCLEOTIDE SEQUENCE [LARGE SCALE GENOMIC DNA]</scope>
    <source>
        <strain evidence="2 3">HannoverDv2000</strain>
    </source>
</reference>
<gene>
    <name evidence="2" type="ORF">DICVIV_02064</name>
</gene>
<dbReference type="Proteomes" id="UP000053766">
    <property type="component" value="Unassembled WGS sequence"/>
</dbReference>
<dbReference type="EMBL" id="KN716177">
    <property type="protein sequence ID" value="KJH51753.1"/>
    <property type="molecule type" value="Genomic_DNA"/>
</dbReference>
<reference evidence="3" key="2">
    <citation type="journal article" date="2016" name="Sci. Rep.">
        <title>Dictyocaulus viviparus genome, variome and transcriptome elucidate lungworm biology and support future intervention.</title>
        <authorList>
            <person name="McNulty S.N."/>
            <person name="Strube C."/>
            <person name="Rosa B.A."/>
            <person name="Martin J.C."/>
            <person name="Tyagi R."/>
            <person name="Choi Y.J."/>
            <person name="Wang Q."/>
            <person name="Hallsworth Pepin K."/>
            <person name="Zhang X."/>
            <person name="Ozersky P."/>
            <person name="Wilson R.K."/>
            <person name="Sternberg P.W."/>
            <person name="Gasser R.B."/>
            <person name="Mitreva M."/>
        </authorList>
    </citation>
    <scope>NUCLEOTIDE SEQUENCE [LARGE SCALE GENOMIC DNA]</scope>
    <source>
        <strain evidence="3">HannoverDv2000</strain>
    </source>
</reference>
<evidence type="ECO:0000256" key="1">
    <source>
        <dbReference type="SAM" id="SignalP"/>
    </source>
</evidence>
<feature type="signal peptide" evidence="1">
    <location>
        <begin position="1"/>
        <end position="19"/>
    </location>
</feature>
<evidence type="ECO:0000313" key="2">
    <source>
        <dbReference type="EMBL" id="KJH51753.1"/>
    </source>
</evidence>
<organism evidence="2 3">
    <name type="scientific">Dictyocaulus viviparus</name>
    <name type="common">Bovine lungworm</name>
    <dbReference type="NCBI Taxonomy" id="29172"/>
    <lineage>
        <taxon>Eukaryota</taxon>
        <taxon>Metazoa</taxon>
        <taxon>Ecdysozoa</taxon>
        <taxon>Nematoda</taxon>
        <taxon>Chromadorea</taxon>
        <taxon>Rhabditida</taxon>
        <taxon>Rhabditina</taxon>
        <taxon>Rhabditomorpha</taxon>
        <taxon>Strongyloidea</taxon>
        <taxon>Metastrongylidae</taxon>
        <taxon>Dictyocaulus</taxon>
    </lineage>
</organism>